<dbReference type="Proteomes" id="UP000054144">
    <property type="component" value="Unassembled WGS sequence"/>
</dbReference>
<dbReference type="GO" id="GO:0005524">
    <property type="term" value="F:ATP binding"/>
    <property type="evidence" value="ECO:0007669"/>
    <property type="project" value="UniProtKB-KW"/>
</dbReference>
<organism evidence="8 9">
    <name type="scientific">Fistulina hepatica ATCC 64428</name>
    <dbReference type="NCBI Taxonomy" id="1128425"/>
    <lineage>
        <taxon>Eukaryota</taxon>
        <taxon>Fungi</taxon>
        <taxon>Dikarya</taxon>
        <taxon>Basidiomycota</taxon>
        <taxon>Agaricomycotina</taxon>
        <taxon>Agaricomycetes</taxon>
        <taxon>Agaricomycetidae</taxon>
        <taxon>Agaricales</taxon>
        <taxon>Fistulinaceae</taxon>
        <taxon>Fistulina</taxon>
    </lineage>
</organism>
<dbReference type="PIRSF" id="PIRSF000850">
    <property type="entry name" value="Phospholipase_D_PSS"/>
    <property type="match status" value="1"/>
</dbReference>
<evidence type="ECO:0000256" key="5">
    <source>
        <dbReference type="ARBA" id="ARBA00023209"/>
    </source>
</evidence>
<dbReference type="InterPro" id="IPR016270">
    <property type="entry name" value="PGS1"/>
</dbReference>
<protein>
    <recommendedName>
        <fullName evidence="7">CDP-diacylglycerol--glycerol-3-phosphate 3-phosphatidyltransferase</fullName>
        <ecNumber evidence="7">2.7.8.5</ecNumber>
    </recommendedName>
</protein>
<proteinExistence type="inferred from homology"/>
<comment type="catalytic activity">
    <reaction evidence="7">
        <text>a CDP-1,2-diacyl-sn-glycerol + sn-glycerol 3-phosphate = a 1,2-diacyl-sn-glycero-3-phospho-(1'-sn-glycero-3'-phosphate) + CMP + H(+)</text>
        <dbReference type="Rhea" id="RHEA:12593"/>
        <dbReference type="ChEBI" id="CHEBI:15378"/>
        <dbReference type="ChEBI" id="CHEBI:57597"/>
        <dbReference type="ChEBI" id="CHEBI:58332"/>
        <dbReference type="ChEBI" id="CHEBI:60110"/>
        <dbReference type="ChEBI" id="CHEBI:60377"/>
        <dbReference type="EC" id="2.7.8.5"/>
    </reaction>
</comment>
<evidence type="ECO:0000256" key="6">
    <source>
        <dbReference type="ARBA" id="ARBA00023264"/>
    </source>
</evidence>
<dbReference type="CDD" id="cd09135">
    <property type="entry name" value="PLDc_PGS1_euk_1"/>
    <property type="match status" value="1"/>
</dbReference>
<evidence type="ECO:0000256" key="4">
    <source>
        <dbReference type="ARBA" id="ARBA00023098"/>
    </source>
</evidence>
<evidence type="ECO:0000313" key="9">
    <source>
        <dbReference type="Proteomes" id="UP000054144"/>
    </source>
</evidence>
<dbReference type="OrthoDB" id="10250191at2759"/>
<comment type="subcellular location">
    <subcellularLocation>
        <location evidence="7">Mitochondrion</location>
    </subcellularLocation>
</comment>
<dbReference type="EC" id="2.7.8.5" evidence="7"/>
<keyword evidence="2 7" id="KW-0808">Transferase</keyword>
<keyword evidence="4 7" id="KW-0443">Lipid metabolism</keyword>
<dbReference type="GO" id="GO:0008444">
    <property type="term" value="F:CDP-diacylglycerol-glycerol-3-phosphate 3-phosphatidyltransferase activity"/>
    <property type="evidence" value="ECO:0007669"/>
    <property type="project" value="UniProtKB-EC"/>
</dbReference>
<dbReference type="AlphaFoldDB" id="A0A0D7AKE3"/>
<keyword evidence="1 7" id="KW-0444">Lipid biosynthesis</keyword>
<evidence type="ECO:0000256" key="7">
    <source>
        <dbReference type="RuleBase" id="RU365024"/>
    </source>
</evidence>
<evidence type="ECO:0000256" key="2">
    <source>
        <dbReference type="ARBA" id="ARBA00022679"/>
    </source>
</evidence>
<keyword evidence="9" id="KW-1185">Reference proteome</keyword>
<dbReference type="GO" id="GO:0005739">
    <property type="term" value="C:mitochondrion"/>
    <property type="evidence" value="ECO:0007669"/>
    <property type="project" value="UniProtKB-SubCell"/>
</dbReference>
<sequence>WKLLKPQNVRCVSLQSFHPHIRDLVGYLRLKQPGFAVRPENIDILYRPSQFYTRLLEMIRTAENKIFISSLYIGSEETELLESLQKALESKPALHVYFQLDLNRCTRPGPSSTVLRLLPLLRAHPDRIHASLFRPPSANSSIIPPRFREGWGTWHAKIYGADDVVMISGANLNRSYFTDRQDRYLHFRDKKLSDYCFRFLNLMSLASYRLALPVEPLTPHSISHPDKSYALVWPTAIPPPLLKAKVAPALRSLQEAHTPSIDTITADDSHVLVFPMIQSGPLGFQEEKDFFRILYTSLKSSLPDTFPPNDAPLILDLTSGYFALPDDHQIMLLDISRALTCRIVVASPQANGFFDSAGLSRLIPEAYTHLEKQFSSAITRFGRDLRVRLVEWAKGTWTYHAKGLWLTPRGVGSFPVLTFFGSSNMSMRSMRYDTELSFVMSNTMTLRRRLGAEVNGIRMDTSEWKGRSRRVSLLTKLLV</sequence>
<dbReference type="SUPFAM" id="SSF56024">
    <property type="entry name" value="Phospholipase D/nuclease"/>
    <property type="match status" value="2"/>
</dbReference>
<comment type="pathway">
    <text evidence="7">Phospholipid metabolism; phosphatidylglycerol biosynthesis; phosphatidylglycerol from CDP-diacylglycerol: step 1/2.</text>
</comment>
<dbReference type="UniPathway" id="UPA00084">
    <property type="reaction ID" value="UER00503"/>
</dbReference>
<keyword evidence="3" id="KW-0677">Repeat</keyword>
<dbReference type="PANTHER" id="PTHR12586">
    <property type="entry name" value="CDP-DIACYLGLYCEROL--SERINE O-PHOSPHATIDYLTRANSFERASE"/>
    <property type="match status" value="1"/>
</dbReference>
<keyword evidence="7" id="KW-0496">Mitochondrion</keyword>
<dbReference type="GO" id="GO:0032049">
    <property type="term" value="P:cardiolipin biosynthetic process"/>
    <property type="evidence" value="ECO:0007669"/>
    <property type="project" value="InterPro"/>
</dbReference>
<name>A0A0D7AKE3_9AGAR</name>
<dbReference type="CDD" id="cd09137">
    <property type="entry name" value="PLDc_PGS1_euk_2"/>
    <property type="match status" value="1"/>
</dbReference>
<comment type="function">
    <text evidence="7">Functions in the biosynthesis of the anionic phospholipids phosphatidylglycerol and cardiolipin.</text>
</comment>
<feature type="non-terminal residue" evidence="8">
    <location>
        <position position="1"/>
    </location>
</feature>
<evidence type="ECO:0000256" key="3">
    <source>
        <dbReference type="ARBA" id="ARBA00022737"/>
    </source>
</evidence>
<evidence type="ECO:0000256" key="1">
    <source>
        <dbReference type="ARBA" id="ARBA00022516"/>
    </source>
</evidence>
<reference evidence="8 9" key="1">
    <citation type="journal article" date="2015" name="Fungal Genet. Biol.">
        <title>Evolution of novel wood decay mechanisms in Agaricales revealed by the genome sequences of Fistulina hepatica and Cylindrobasidium torrendii.</title>
        <authorList>
            <person name="Floudas D."/>
            <person name="Held B.W."/>
            <person name="Riley R."/>
            <person name="Nagy L.G."/>
            <person name="Koehler G."/>
            <person name="Ransdell A.S."/>
            <person name="Younus H."/>
            <person name="Chow J."/>
            <person name="Chiniquy J."/>
            <person name="Lipzen A."/>
            <person name="Tritt A."/>
            <person name="Sun H."/>
            <person name="Haridas S."/>
            <person name="LaButti K."/>
            <person name="Ohm R.A."/>
            <person name="Kues U."/>
            <person name="Blanchette R.A."/>
            <person name="Grigoriev I.V."/>
            <person name="Minto R.E."/>
            <person name="Hibbett D.S."/>
        </authorList>
    </citation>
    <scope>NUCLEOTIDE SEQUENCE [LARGE SCALE GENOMIC DNA]</scope>
    <source>
        <strain evidence="8 9">ATCC 64428</strain>
    </source>
</reference>
<keyword evidence="7" id="KW-0067">ATP-binding</keyword>
<keyword evidence="7" id="KW-0547">Nucleotide-binding</keyword>
<comment type="similarity">
    <text evidence="7">Belongs to the CDP-alcohol phosphatidyltransferase class-II family.</text>
</comment>
<evidence type="ECO:0000313" key="8">
    <source>
        <dbReference type="EMBL" id="KIY51771.1"/>
    </source>
</evidence>
<feature type="non-terminal residue" evidence="8">
    <location>
        <position position="479"/>
    </location>
</feature>
<accession>A0A0D7AKE3</accession>
<dbReference type="Gene3D" id="3.30.870.10">
    <property type="entry name" value="Endonuclease Chain A"/>
    <property type="match status" value="2"/>
</dbReference>
<keyword evidence="6 7" id="KW-1208">Phospholipid metabolism</keyword>
<gene>
    <name evidence="8" type="ORF">FISHEDRAFT_18639</name>
</gene>
<dbReference type="EMBL" id="KN881648">
    <property type="protein sequence ID" value="KIY51771.1"/>
    <property type="molecule type" value="Genomic_DNA"/>
</dbReference>
<dbReference type="PANTHER" id="PTHR12586:SF1">
    <property type="entry name" value="CDP-DIACYLGLYCEROL--GLYCEROL-3-PHOSPHATE 3-PHOSPHATIDYLTRANSFERASE, MITOCHONDRIAL"/>
    <property type="match status" value="1"/>
</dbReference>
<keyword evidence="5 7" id="KW-0594">Phospholipid biosynthesis</keyword>